<dbReference type="Gene3D" id="3.40.50.300">
    <property type="entry name" value="P-loop containing nucleotide triphosphate hydrolases"/>
    <property type="match status" value="1"/>
</dbReference>
<sequence length="666" mass="74940">MSIPWIGLGAFIAQNGSHLREHWHCPGNELREGQQLAVINGFNQFSKISEADNNAFVTKTFYLVDMPPAESSIRFDDFFFEVHALRGEDRVSIKVKGDKDRAAEAFFVDNRMQFCRMWTGSGKTLVLWLAALGNHPFPRGSEKKVWVWCSTLASRDSIADEVSGTKSGRDSENWKEATRNSSLLYKSGGLSLKTLEWLMGRVYIGRPNKTLSNKDIEDHDIFILSPQSVHTLGEPVRDHFLEHVGMILVDEGDWGTAEREGAKWVRHLLKPKAFITFFSATDRNLLMLPEPYAHVTYASVLKTCDVRLLHFTRKTGEELTTEEAFKHRRLPAVSTEIEAREIIRAGLEVFFEFLNAPENHGFPGQLGVFIMDSKDSLEEGAKALLRPEKIVSLFKEALYDLAEAEFASLSIRPPGDNLDSDSEEDEVDGYEVYDSVRMGPVRVVFYDDKSKLASSPAVIINKRKLGRSYNNARMNSVFVLRPCGYSTYVQLAGRPIRQFDPANQKMRDLCPPSTISAFAPAYAKMSTEGRPQRALVIDLVTNDHEVHAERILHEEGHPPITSNIVRVDVPVGASDPVVPSASADTNCSRNSSSATFQEVLPTVQFIVFDESIDTCSYDIEWPSLRFDDLKDPGYSITLINSSRNIERNERHPRPAGRGDAKGRNRY</sequence>
<dbReference type="Proteomes" id="UP000054558">
    <property type="component" value="Unassembled WGS sequence"/>
</dbReference>
<reference evidence="2 3" key="1">
    <citation type="journal article" date="2014" name="Nat. Commun.">
        <title>Klebsormidium flaccidum genome reveals primary factors for plant terrestrial adaptation.</title>
        <authorList>
            <person name="Hori K."/>
            <person name="Maruyama F."/>
            <person name="Fujisawa T."/>
            <person name="Togashi T."/>
            <person name="Yamamoto N."/>
            <person name="Seo M."/>
            <person name="Sato S."/>
            <person name="Yamada T."/>
            <person name="Mori H."/>
            <person name="Tajima N."/>
            <person name="Moriyama T."/>
            <person name="Ikeuchi M."/>
            <person name="Watanabe M."/>
            <person name="Wada H."/>
            <person name="Kobayashi K."/>
            <person name="Saito M."/>
            <person name="Masuda T."/>
            <person name="Sasaki-Sekimoto Y."/>
            <person name="Mashiguchi K."/>
            <person name="Awai K."/>
            <person name="Shimojima M."/>
            <person name="Masuda S."/>
            <person name="Iwai M."/>
            <person name="Nobusawa T."/>
            <person name="Narise T."/>
            <person name="Kondo S."/>
            <person name="Saito H."/>
            <person name="Sato R."/>
            <person name="Murakawa M."/>
            <person name="Ihara Y."/>
            <person name="Oshima-Yamada Y."/>
            <person name="Ohtaka K."/>
            <person name="Satoh M."/>
            <person name="Sonobe K."/>
            <person name="Ishii M."/>
            <person name="Ohtani R."/>
            <person name="Kanamori-Sato M."/>
            <person name="Honoki R."/>
            <person name="Miyazaki D."/>
            <person name="Mochizuki H."/>
            <person name="Umetsu J."/>
            <person name="Higashi K."/>
            <person name="Shibata D."/>
            <person name="Kamiya Y."/>
            <person name="Sato N."/>
            <person name="Nakamura Y."/>
            <person name="Tabata S."/>
            <person name="Ida S."/>
            <person name="Kurokawa K."/>
            <person name="Ohta H."/>
        </authorList>
    </citation>
    <scope>NUCLEOTIDE SEQUENCE [LARGE SCALE GENOMIC DNA]</scope>
    <source>
        <strain evidence="2 3">NIES-2285</strain>
    </source>
</reference>
<evidence type="ECO:0000313" key="2">
    <source>
        <dbReference type="EMBL" id="GAQ79592.1"/>
    </source>
</evidence>
<dbReference type="AlphaFoldDB" id="A0A1Y1HP87"/>
<dbReference type="SUPFAM" id="SSF52540">
    <property type="entry name" value="P-loop containing nucleoside triphosphate hydrolases"/>
    <property type="match status" value="1"/>
</dbReference>
<evidence type="ECO:0000313" key="3">
    <source>
        <dbReference type="Proteomes" id="UP000054558"/>
    </source>
</evidence>
<keyword evidence="3" id="KW-1185">Reference proteome</keyword>
<proteinExistence type="predicted"/>
<evidence type="ECO:0008006" key="4">
    <source>
        <dbReference type="Google" id="ProtNLM"/>
    </source>
</evidence>
<name>A0A1Y1HP87_KLENI</name>
<dbReference type="EMBL" id="DF236982">
    <property type="protein sequence ID" value="GAQ79592.1"/>
    <property type="molecule type" value="Genomic_DNA"/>
</dbReference>
<feature type="region of interest" description="Disordered" evidence="1">
    <location>
        <begin position="645"/>
        <end position="666"/>
    </location>
</feature>
<dbReference type="InterPro" id="IPR027417">
    <property type="entry name" value="P-loop_NTPase"/>
</dbReference>
<gene>
    <name evidence="2" type="ORF">KFL_000330380</name>
</gene>
<organism evidence="2 3">
    <name type="scientific">Klebsormidium nitens</name>
    <name type="common">Green alga</name>
    <name type="synonym">Ulothrix nitens</name>
    <dbReference type="NCBI Taxonomy" id="105231"/>
    <lineage>
        <taxon>Eukaryota</taxon>
        <taxon>Viridiplantae</taxon>
        <taxon>Streptophyta</taxon>
        <taxon>Klebsormidiophyceae</taxon>
        <taxon>Klebsormidiales</taxon>
        <taxon>Klebsormidiaceae</taxon>
        <taxon>Klebsormidium</taxon>
    </lineage>
</organism>
<accession>A0A1Y1HP87</accession>
<evidence type="ECO:0000256" key="1">
    <source>
        <dbReference type="SAM" id="MobiDB-lite"/>
    </source>
</evidence>
<protein>
    <recommendedName>
        <fullName evidence="4">Helicase ATP-binding domain-containing protein</fullName>
    </recommendedName>
</protein>